<evidence type="ECO:0000256" key="1">
    <source>
        <dbReference type="SAM" id="SignalP"/>
    </source>
</evidence>
<dbReference type="PROSITE" id="PS51257">
    <property type="entry name" value="PROKAR_LIPOPROTEIN"/>
    <property type="match status" value="1"/>
</dbReference>
<organism evidence="2 3">
    <name type="scientific">Labilibaculum filiforme</name>
    <dbReference type="NCBI Taxonomy" id="1940526"/>
    <lineage>
        <taxon>Bacteria</taxon>
        <taxon>Pseudomonadati</taxon>
        <taxon>Bacteroidota</taxon>
        <taxon>Bacteroidia</taxon>
        <taxon>Marinilabiliales</taxon>
        <taxon>Marinifilaceae</taxon>
        <taxon>Labilibaculum</taxon>
    </lineage>
</organism>
<gene>
    <name evidence="2" type="ORF">BZG02_13340</name>
</gene>
<dbReference type="Proteomes" id="UP000233535">
    <property type="component" value="Unassembled WGS sequence"/>
</dbReference>
<keyword evidence="1" id="KW-0732">Signal</keyword>
<evidence type="ECO:0008006" key="4">
    <source>
        <dbReference type="Google" id="ProtNLM"/>
    </source>
</evidence>
<feature type="signal peptide" evidence="1">
    <location>
        <begin position="1"/>
        <end position="19"/>
    </location>
</feature>
<name>A0A2N3HW63_9BACT</name>
<proteinExistence type="predicted"/>
<dbReference type="OrthoDB" id="1116441at2"/>
<dbReference type="AlphaFoldDB" id="A0A2N3HW63"/>
<dbReference type="RefSeq" id="WP_101261944.1">
    <property type="nucleotide sequence ID" value="NZ_MVDD01000009.1"/>
</dbReference>
<accession>A0A2N3HW63</accession>
<protein>
    <recommendedName>
        <fullName evidence="4">DUF4397 domain-containing protein</fullName>
    </recommendedName>
</protein>
<evidence type="ECO:0000313" key="2">
    <source>
        <dbReference type="EMBL" id="PKQ62292.1"/>
    </source>
</evidence>
<keyword evidence="3" id="KW-1185">Reference proteome</keyword>
<dbReference type="Gene3D" id="2.60.40.10">
    <property type="entry name" value="Immunoglobulins"/>
    <property type="match status" value="1"/>
</dbReference>
<comment type="caution">
    <text evidence="2">The sequence shown here is derived from an EMBL/GenBank/DDBJ whole genome shotgun (WGS) entry which is preliminary data.</text>
</comment>
<evidence type="ECO:0000313" key="3">
    <source>
        <dbReference type="Proteomes" id="UP000233535"/>
    </source>
</evidence>
<dbReference type="EMBL" id="MVDD01000009">
    <property type="protein sequence ID" value="PKQ62292.1"/>
    <property type="molecule type" value="Genomic_DNA"/>
</dbReference>
<sequence>MKKITISLLALSLLAIVSACDTNDFEDPEFYGIGDVFVRCIKVGEETHYSPIFYASANEYLSEVSVESPVAGLPNYELSDYFEGKSVFRLLPEPSTYTSTNIANGIYKFTLTSAKQERLTIQDKLLDSRIEPIVISDFTYTKAGHTFDISWNQLENADTYVVKLMTEKDGKVLYISDRITTTKYQFNDNSKNWTYGVQLNAGTTYWIGVFGYEFESASTSNGSNINSETVEFKEIVW</sequence>
<dbReference type="InterPro" id="IPR013783">
    <property type="entry name" value="Ig-like_fold"/>
</dbReference>
<feature type="chain" id="PRO_5014994995" description="DUF4397 domain-containing protein" evidence="1">
    <location>
        <begin position="20"/>
        <end position="237"/>
    </location>
</feature>
<reference evidence="2 3" key="1">
    <citation type="journal article" date="2017" name="Front. Microbiol.">
        <title>Labilibaculum manganireducens gen. nov., sp. nov. and Labilibaculum filiforme sp. nov., Novel Bacteroidetes Isolated from Subsurface Sediments of the Baltic Sea.</title>
        <authorList>
            <person name="Vandieken V."/>
            <person name="Marshall I.P."/>
            <person name="Niemann H."/>
            <person name="Engelen B."/>
            <person name="Cypionka H."/>
        </authorList>
    </citation>
    <scope>NUCLEOTIDE SEQUENCE [LARGE SCALE GENOMIC DNA]</scope>
    <source>
        <strain evidence="2 3">59.16B</strain>
    </source>
</reference>